<comment type="caution">
    <text evidence="2">The sequence shown here is derived from an EMBL/GenBank/DDBJ whole genome shotgun (WGS) entry which is preliminary data.</text>
</comment>
<evidence type="ECO:0000313" key="2">
    <source>
        <dbReference type="EMBL" id="TYP93408.1"/>
    </source>
</evidence>
<keyword evidence="3" id="KW-1185">Reference proteome</keyword>
<dbReference type="OrthoDB" id="1523662at2"/>
<organism evidence="2 3">
    <name type="scientific">Fodinibius salinus</name>
    <dbReference type="NCBI Taxonomy" id="860790"/>
    <lineage>
        <taxon>Bacteria</taxon>
        <taxon>Pseudomonadati</taxon>
        <taxon>Balneolota</taxon>
        <taxon>Balneolia</taxon>
        <taxon>Balneolales</taxon>
        <taxon>Balneolaceae</taxon>
        <taxon>Fodinibius</taxon>
    </lineage>
</organism>
<keyword evidence="1" id="KW-0472">Membrane</keyword>
<protein>
    <recommendedName>
        <fullName evidence="4">HEAT repeat-containing protein</fullName>
    </recommendedName>
</protein>
<proteinExistence type="predicted"/>
<evidence type="ECO:0000256" key="1">
    <source>
        <dbReference type="SAM" id="Phobius"/>
    </source>
</evidence>
<evidence type="ECO:0000313" key="3">
    <source>
        <dbReference type="Proteomes" id="UP000324595"/>
    </source>
</evidence>
<dbReference type="RefSeq" id="WP_148898478.1">
    <property type="nucleotide sequence ID" value="NZ_VNHY01000002.1"/>
</dbReference>
<dbReference type="EMBL" id="VNHY01000002">
    <property type="protein sequence ID" value="TYP93408.1"/>
    <property type="molecule type" value="Genomic_DNA"/>
</dbReference>
<keyword evidence="1" id="KW-0812">Transmembrane</keyword>
<reference evidence="2 3" key="1">
    <citation type="submission" date="2019-07" db="EMBL/GenBank/DDBJ databases">
        <title>Genomic Encyclopedia of Archaeal and Bacterial Type Strains, Phase II (KMG-II): from individual species to whole genera.</title>
        <authorList>
            <person name="Goeker M."/>
        </authorList>
    </citation>
    <scope>NUCLEOTIDE SEQUENCE [LARGE SCALE GENOMIC DNA]</scope>
    <source>
        <strain evidence="2 3">DSM 21935</strain>
    </source>
</reference>
<dbReference type="AlphaFoldDB" id="A0A5D3YIS9"/>
<keyword evidence="1" id="KW-1133">Transmembrane helix</keyword>
<dbReference type="Proteomes" id="UP000324595">
    <property type="component" value="Unassembled WGS sequence"/>
</dbReference>
<sequence length="398" mass="46488">MFDFTIAFRTLIALVSFLFILFFFLLGYTFWTRLTKNYWERYEKKFRSYFFSLILDYAEQTSPKQDADDIIKQLSRRTKDYAFFLRLLNKLVNILDGEDRERLNDFIEHPAFLSLFQERLFDYSTNSKLLACRYFRFAEDIDQRTLAKLISMSRTSNIKLAYAATKAIITSGKPTIQKTTLLRFFKRSDFSELMVPELLYLLDPGNTAYRPQIGRVLKSLLIENIGQTAKIVIIRYLGCQRFYKQSNFLFQYLKRLQYNNAKAPLIQALIIALGQLHNINASSVIRAYTQKGMPTDIRLAGVKTLSTLGGEKNLIFLVNNLQNAEFAVRKAIIEEFILNDKKRLEYLLQYVISNLDLIRKIKDQKQPPKHIYPFLDKIDSIAAGIQITLSHRLMNTNA</sequence>
<evidence type="ECO:0008006" key="4">
    <source>
        <dbReference type="Google" id="ProtNLM"/>
    </source>
</evidence>
<gene>
    <name evidence="2" type="ORF">LX73_1112</name>
</gene>
<accession>A0A5D3YIS9</accession>
<feature type="transmembrane region" description="Helical" evidence="1">
    <location>
        <begin position="6"/>
        <end position="31"/>
    </location>
</feature>
<name>A0A5D3YIS9_9BACT</name>